<proteinExistence type="predicted"/>
<dbReference type="Gene3D" id="3.30.200.20">
    <property type="entry name" value="Phosphorylase Kinase, domain 1"/>
    <property type="match status" value="1"/>
</dbReference>
<accession>A0ABP0FRW6</accession>
<evidence type="ECO:0000256" key="10">
    <source>
        <dbReference type="SAM" id="MobiDB-lite"/>
    </source>
</evidence>
<feature type="region of interest" description="Disordered" evidence="10">
    <location>
        <begin position="489"/>
        <end position="561"/>
    </location>
</feature>
<dbReference type="EMBL" id="CAWYQH010000079">
    <property type="protein sequence ID" value="CAK8681300.1"/>
    <property type="molecule type" value="Genomic_DNA"/>
</dbReference>
<dbReference type="Gene3D" id="1.10.510.10">
    <property type="entry name" value="Transferase(Phosphotransferase) domain 1"/>
    <property type="match status" value="1"/>
</dbReference>
<dbReference type="Pfam" id="PF00069">
    <property type="entry name" value="Pkinase"/>
    <property type="match status" value="1"/>
</dbReference>
<evidence type="ECO:0000256" key="6">
    <source>
        <dbReference type="ARBA" id="ARBA00022777"/>
    </source>
</evidence>
<feature type="compositionally biased region" description="Low complexity" evidence="10">
    <location>
        <begin position="709"/>
        <end position="726"/>
    </location>
</feature>
<dbReference type="Proteomes" id="UP001642483">
    <property type="component" value="Unassembled WGS sequence"/>
</dbReference>
<keyword evidence="6" id="KW-0418">Kinase</keyword>
<feature type="compositionally biased region" description="Basic and acidic residues" evidence="10">
    <location>
        <begin position="817"/>
        <end position="832"/>
    </location>
</feature>
<comment type="cofactor">
    <cofactor evidence="2">
        <name>Mg(2+)</name>
        <dbReference type="ChEBI" id="CHEBI:18420"/>
    </cofactor>
</comment>
<comment type="caution">
    <text evidence="12">The sequence shown here is derived from an EMBL/GenBank/DDBJ whole genome shotgun (WGS) entry which is preliminary data.</text>
</comment>
<feature type="region of interest" description="Disordered" evidence="10">
    <location>
        <begin position="1"/>
        <end position="48"/>
    </location>
</feature>
<evidence type="ECO:0000256" key="5">
    <source>
        <dbReference type="ARBA" id="ARBA00022741"/>
    </source>
</evidence>
<feature type="compositionally biased region" description="Polar residues" evidence="10">
    <location>
        <begin position="537"/>
        <end position="551"/>
    </location>
</feature>
<evidence type="ECO:0000256" key="4">
    <source>
        <dbReference type="ARBA" id="ARBA00022679"/>
    </source>
</evidence>
<feature type="binding site" evidence="9">
    <location>
        <position position="104"/>
    </location>
    <ligand>
        <name>ATP</name>
        <dbReference type="ChEBI" id="CHEBI:30616"/>
    </ligand>
</feature>
<feature type="compositionally biased region" description="Low complexity" evidence="10">
    <location>
        <begin position="37"/>
        <end position="48"/>
    </location>
</feature>
<comment type="cofactor">
    <cofactor evidence="1">
        <name>Mn(2+)</name>
        <dbReference type="ChEBI" id="CHEBI:29035"/>
    </cofactor>
</comment>
<dbReference type="PROSITE" id="PS50011">
    <property type="entry name" value="PROTEIN_KINASE_DOM"/>
    <property type="match status" value="1"/>
</dbReference>
<feature type="compositionally biased region" description="Basic and acidic residues" evidence="10">
    <location>
        <begin position="738"/>
        <end position="757"/>
    </location>
</feature>
<keyword evidence="8" id="KW-0464">Manganese</keyword>
<feature type="compositionally biased region" description="Polar residues" evidence="10">
    <location>
        <begin position="883"/>
        <end position="895"/>
    </location>
</feature>
<evidence type="ECO:0000256" key="9">
    <source>
        <dbReference type="PROSITE-ProRule" id="PRU10141"/>
    </source>
</evidence>
<dbReference type="PANTHER" id="PTHR46485:SF5">
    <property type="entry name" value="CENTER DIVIDER, ISOFORM A"/>
    <property type="match status" value="1"/>
</dbReference>
<dbReference type="InterPro" id="IPR017441">
    <property type="entry name" value="Protein_kinase_ATP_BS"/>
</dbReference>
<reference evidence="12 13" key="1">
    <citation type="submission" date="2024-02" db="EMBL/GenBank/DDBJ databases">
        <authorList>
            <person name="Daric V."/>
            <person name="Darras S."/>
        </authorList>
    </citation>
    <scope>NUCLEOTIDE SEQUENCE [LARGE SCALE GENOMIC DNA]</scope>
</reference>
<keyword evidence="4" id="KW-0808">Transferase</keyword>
<keyword evidence="7 9" id="KW-0067">ATP-binding</keyword>
<feature type="compositionally biased region" description="Low complexity" evidence="10">
    <location>
        <begin position="788"/>
        <end position="798"/>
    </location>
</feature>
<evidence type="ECO:0000256" key="3">
    <source>
        <dbReference type="ARBA" id="ARBA00022527"/>
    </source>
</evidence>
<dbReference type="PROSITE" id="PS00107">
    <property type="entry name" value="PROTEIN_KINASE_ATP"/>
    <property type="match status" value="1"/>
</dbReference>
<dbReference type="InterPro" id="IPR050940">
    <property type="entry name" value="Actin_reg-Ser/Thr_kinase"/>
</dbReference>
<name>A0ABP0FRW6_CLALP</name>
<keyword evidence="13" id="KW-1185">Reference proteome</keyword>
<dbReference type="InterPro" id="IPR000719">
    <property type="entry name" value="Prot_kinase_dom"/>
</dbReference>
<dbReference type="SUPFAM" id="SSF56112">
    <property type="entry name" value="Protein kinase-like (PK-like)"/>
    <property type="match status" value="1"/>
</dbReference>
<feature type="compositionally biased region" description="Polar residues" evidence="10">
    <location>
        <begin position="799"/>
        <end position="809"/>
    </location>
</feature>
<evidence type="ECO:0000256" key="7">
    <source>
        <dbReference type="ARBA" id="ARBA00022840"/>
    </source>
</evidence>
<gene>
    <name evidence="12" type="ORF">CVLEPA_LOCUS11516</name>
</gene>
<feature type="domain" description="Protein kinase" evidence="11">
    <location>
        <begin position="75"/>
        <end position="349"/>
    </location>
</feature>
<evidence type="ECO:0000259" key="11">
    <source>
        <dbReference type="PROSITE" id="PS50011"/>
    </source>
</evidence>
<feature type="compositionally biased region" description="Polar residues" evidence="10">
    <location>
        <begin position="491"/>
        <end position="505"/>
    </location>
</feature>
<keyword evidence="5 9" id="KW-0547">Nucleotide-binding</keyword>
<dbReference type="PROSITE" id="PS00109">
    <property type="entry name" value="PROTEIN_KINASE_TYR"/>
    <property type="match status" value="1"/>
</dbReference>
<evidence type="ECO:0000313" key="13">
    <source>
        <dbReference type="Proteomes" id="UP001642483"/>
    </source>
</evidence>
<feature type="compositionally biased region" description="Basic and acidic residues" evidence="10">
    <location>
        <begin position="847"/>
        <end position="857"/>
    </location>
</feature>
<dbReference type="InterPro" id="IPR008266">
    <property type="entry name" value="Tyr_kinase_AS"/>
</dbReference>
<feature type="compositionally biased region" description="Basic and acidic residues" evidence="10">
    <location>
        <begin position="683"/>
        <end position="705"/>
    </location>
</feature>
<organism evidence="12 13">
    <name type="scientific">Clavelina lepadiformis</name>
    <name type="common">Light-bulb sea squirt</name>
    <name type="synonym">Ascidia lepadiformis</name>
    <dbReference type="NCBI Taxonomy" id="159417"/>
    <lineage>
        <taxon>Eukaryota</taxon>
        <taxon>Metazoa</taxon>
        <taxon>Chordata</taxon>
        <taxon>Tunicata</taxon>
        <taxon>Ascidiacea</taxon>
        <taxon>Aplousobranchia</taxon>
        <taxon>Clavelinidae</taxon>
        <taxon>Clavelina</taxon>
    </lineage>
</organism>
<sequence>MSLLQACKPPIMNQPPNNFNSDDIVPNPLQHPQVTLRSSASSSRGQSAAARRRSLNISHFNALQNAVSNLARIDDFDLEELGYGFFSDVFKVTHKLTGKVMVLKRNKDTNTKMNILREVQLMNRLSHPNILKFKGVCVHEGQLHALTEYINGGDLEQMLTKQNVFLTWKHRVQVALDVAQGINYLHTTGIFHRDLSAKNCLIQITTGKHGQKKYTGIVADLGLAEKIPANPEEQKSLNVVGTPYIMAPEVLKNKPYDEKADVFSFGLLICQLVALVTSDPEELPRRNDFGLAEDLFLKMANNPSPRNKSPDASTPPPKEFLQLAFDCCQIDPTSRPSFKEIVAKLDDQLKNLKRKKVSRSLSHKVCKDARQQYEQSLQSSTLPRRRGVSGINTQCTPAHDESSDVGGRAGRRPKLPSTGSRLSRSFSDISRELLSHAANIVASSDNFDDNFAIGDNDVFSNPFSTLDHLDGGRIKLTDGPSRAILEMTFDLATSSPRSSGMNPSNSKKRRPKSLFGGGLLQTPPQSPLLIPSPSERMPSSSVHGSGQTTPRSRIHSSEDAHSQCGECDRHHALNRAMILSPRGNNLASWWCARKRTEVIPSVKNDRQSLASVMFVLSRNVRVIRRCISLPDMSRLNSLFQTAGDSSPRVKRFSGSFYKSEFSKRKSCSSTSEDLFAFTPSTLEKNKTEDRSEKKTSTNNDADRSAKANLLELFPESSRSLSRSGSLNPIKETNLDVEEDHKVQDVRGEIEEKEDTSRKSPHFKVNSSLGEEDNSSVDANSYHRARGHSSSSSGCSSSSFVMSLQTGEMTQQRRRSLHGVDRRSKSHCRKEENVSSNNNNYLDDTGDDGNREDAHDPDLDNSIPRKSTNRDSGYEDILPDDTSHCSLLSNNYSDPKNGNRHITWDIPEEAPPYPGVDPSAIVGHYGHQIPPFHSSTDCNSNSTTTPYPDYQWYDAVK</sequence>
<dbReference type="InterPro" id="IPR011009">
    <property type="entry name" value="Kinase-like_dom_sf"/>
</dbReference>
<evidence type="ECO:0000313" key="12">
    <source>
        <dbReference type="EMBL" id="CAK8681300.1"/>
    </source>
</evidence>
<feature type="compositionally biased region" description="Low complexity" evidence="10">
    <location>
        <begin position="520"/>
        <end position="534"/>
    </location>
</feature>
<feature type="region of interest" description="Disordered" evidence="10">
    <location>
        <begin position="376"/>
        <end position="422"/>
    </location>
</feature>
<dbReference type="PANTHER" id="PTHR46485">
    <property type="entry name" value="LIM DOMAIN KINASE 1"/>
    <property type="match status" value="1"/>
</dbReference>
<evidence type="ECO:0000256" key="2">
    <source>
        <dbReference type="ARBA" id="ARBA00001946"/>
    </source>
</evidence>
<evidence type="ECO:0000256" key="1">
    <source>
        <dbReference type="ARBA" id="ARBA00001936"/>
    </source>
</evidence>
<keyword evidence="3" id="KW-0723">Serine/threonine-protein kinase</keyword>
<protein>
    <recommendedName>
        <fullName evidence="11">Protein kinase domain-containing protein</fullName>
    </recommendedName>
</protein>
<evidence type="ECO:0000256" key="8">
    <source>
        <dbReference type="ARBA" id="ARBA00023211"/>
    </source>
</evidence>
<feature type="region of interest" description="Disordered" evidence="10">
    <location>
        <begin position="683"/>
        <end position="895"/>
    </location>
</feature>